<gene>
    <name evidence="1" type="ORF">K3G42_010510</name>
</gene>
<evidence type="ECO:0000313" key="1">
    <source>
        <dbReference type="EMBL" id="KAH7997909.1"/>
    </source>
</evidence>
<proteinExistence type="predicted"/>
<reference evidence="1" key="1">
    <citation type="submission" date="2021-08" db="EMBL/GenBank/DDBJ databases">
        <title>The first chromosome-level gecko genome reveals the dynamic sex chromosomes of Neotropical dwarf geckos (Sphaerodactylidae: Sphaerodactylus).</title>
        <authorList>
            <person name="Pinto B.J."/>
            <person name="Keating S.E."/>
            <person name="Gamble T."/>
        </authorList>
    </citation>
    <scope>NUCLEOTIDE SEQUENCE</scope>
    <source>
        <strain evidence="1">TG3544</strain>
    </source>
</reference>
<comment type="caution">
    <text evidence="1">The sequence shown here is derived from an EMBL/GenBank/DDBJ whole genome shotgun (WGS) entry which is preliminary data.</text>
</comment>
<sequence length="119" mass="13288">MLPLTLLARRRLPEQQVHPHPPTTRCHGSHEASALSLLPDSEPRETLQEGCHLPGNSGTAFAAQDTAQPPPPLHRTLQVKRRHQLFPSKHTCSVWGPRSLRFHAALDRRLRSPLSTTPP</sequence>
<keyword evidence="2" id="KW-1185">Reference proteome</keyword>
<dbReference type="Proteomes" id="UP000827872">
    <property type="component" value="Linkage Group LG12"/>
</dbReference>
<accession>A0ACB8EZ88</accession>
<protein>
    <submittedName>
        <fullName evidence="1">Uncharacterized protein</fullName>
    </submittedName>
</protein>
<organism evidence="1 2">
    <name type="scientific">Sphaerodactylus townsendi</name>
    <dbReference type="NCBI Taxonomy" id="933632"/>
    <lineage>
        <taxon>Eukaryota</taxon>
        <taxon>Metazoa</taxon>
        <taxon>Chordata</taxon>
        <taxon>Craniata</taxon>
        <taxon>Vertebrata</taxon>
        <taxon>Euteleostomi</taxon>
        <taxon>Lepidosauria</taxon>
        <taxon>Squamata</taxon>
        <taxon>Bifurcata</taxon>
        <taxon>Gekkota</taxon>
        <taxon>Sphaerodactylidae</taxon>
        <taxon>Sphaerodactylus</taxon>
    </lineage>
</organism>
<evidence type="ECO:0000313" key="2">
    <source>
        <dbReference type="Proteomes" id="UP000827872"/>
    </source>
</evidence>
<dbReference type="EMBL" id="CM037625">
    <property type="protein sequence ID" value="KAH7997909.1"/>
    <property type="molecule type" value="Genomic_DNA"/>
</dbReference>
<name>A0ACB8EZ88_9SAUR</name>